<gene>
    <name evidence="2" type="ORF">KBB96_05470</name>
</gene>
<keyword evidence="1" id="KW-0732">Signal</keyword>
<feature type="chain" id="PRO_5036962482" description="PEP-CTERM sorting domain-containing protein" evidence="1">
    <location>
        <begin position="26"/>
        <end position="203"/>
    </location>
</feature>
<dbReference type="Proteomes" id="UP000676169">
    <property type="component" value="Chromosome"/>
</dbReference>
<reference evidence="2" key="1">
    <citation type="submission" date="2021-04" db="EMBL/GenBank/DDBJ databases">
        <title>Luteolibacter sp. 32A isolated from the skin of an Anderson's salamander (Ambystoma andersonii).</title>
        <authorList>
            <person name="Spergser J."/>
            <person name="Busse H.-J."/>
        </authorList>
    </citation>
    <scope>NUCLEOTIDE SEQUENCE</scope>
    <source>
        <strain evidence="2">32A</strain>
    </source>
</reference>
<accession>A0A975J1P0</accession>
<dbReference type="EMBL" id="CP073100">
    <property type="protein sequence ID" value="QUE52339.1"/>
    <property type="molecule type" value="Genomic_DNA"/>
</dbReference>
<proteinExistence type="predicted"/>
<evidence type="ECO:0000313" key="2">
    <source>
        <dbReference type="EMBL" id="QUE52339.1"/>
    </source>
</evidence>
<protein>
    <recommendedName>
        <fullName evidence="4">PEP-CTERM sorting domain-containing protein</fullName>
    </recommendedName>
</protein>
<sequence>MKALRKLTYPVLAAAGFVLAGQTEAALVLVIDVSNPAAVTITSTSANSQTNSSLNIGSDGITIQNFFTSAANYASSTAVVGNLAPTGSGFTYAQLGTFNFEANNGNFTAGNDLSIYATGATTAGSQVFSTSTRAFNGVAIVDFSSTPGALPTAGTTGNVYSGYFQSGTTGHGLLIGTFQVVPEPSPLLICALGLTVACGKRRR</sequence>
<feature type="signal peptide" evidence="1">
    <location>
        <begin position="1"/>
        <end position="25"/>
    </location>
</feature>
<name>A0A975J1P0_9BACT</name>
<dbReference type="KEGG" id="lamb:KBB96_05470"/>
<evidence type="ECO:0008006" key="4">
    <source>
        <dbReference type="Google" id="ProtNLM"/>
    </source>
</evidence>
<evidence type="ECO:0000313" key="3">
    <source>
        <dbReference type="Proteomes" id="UP000676169"/>
    </source>
</evidence>
<keyword evidence="3" id="KW-1185">Reference proteome</keyword>
<dbReference type="RefSeq" id="WP_211633220.1">
    <property type="nucleotide sequence ID" value="NZ_CP073100.1"/>
</dbReference>
<organism evidence="2 3">
    <name type="scientific">Luteolibacter ambystomatis</name>
    <dbReference type="NCBI Taxonomy" id="2824561"/>
    <lineage>
        <taxon>Bacteria</taxon>
        <taxon>Pseudomonadati</taxon>
        <taxon>Verrucomicrobiota</taxon>
        <taxon>Verrucomicrobiia</taxon>
        <taxon>Verrucomicrobiales</taxon>
        <taxon>Verrucomicrobiaceae</taxon>
        <taxon>Luteolibacter</taxon>
    </lineage>
</organism>
<evidence type="ECO:0000256" key="1">
    <source>
        <dbReference type="SAM" id="SignalP"/>
    </source>
</evidence>
<dbReference type="AlphaFoldDB" id="A0A975J1P0"/>